<keyword evidence="7" id="KW-1185">Reference proteome</keyword>
<comment type="caution">
    <text evidence="6">The sequence shown here is derived from an EMBL/GenBank/DDBJ whole genome shotgun (WGS) entry which is preliminary data.</text>
</comment>
<dbReference type="Pfam" id="PF13305">
    <property type="entry name" value="TetR_C_33"/>
    <property type="match status" value="1"/>
</dbReference>
<dbReference type="RefSeq" id="WP_281489381.1">
    <property type="nucleotide sequence ID" value="NZ_CP159582.1"/>
</dbReference>
<accession>A0AAW6TC63</accession>
<evidence type="ECO:0000313" key="7">
    <source>
        <dbReference type="Proteomes" id="UP001321506"/>
    </source>
</evidence>
<dbReference type="InterPro" id="IPR009057">
    <property type="entry name" value="Homeodomain-like_sf"/>
</dbReference>
<dbReference type="GO" id="GO:0003700">
    <property type="term" value="F:DNA-binding transcription factor activity"/>
    <property type="evidence" value="ECO:0007669"/>
    <property type="project" value="TreeGrafter"/>
</dbReference>
<organism evidence="6 7">
    <name type="scientific">Ruicaihuangia caeni</name>
    <dbReference type="NCBI Taxonomy" id="3042517"/>
    <lineage>
        <taxon>Bacteria</taxon>
        <taxon>Bacillati</taxon>
        <taxon>Actinomycetota</taxon>
        <taxon>Actinomycetes</taxon>
        <taxon>Micrococcales</taxon>
        <taxon>Microbacteriaceae</taxon>
        <taxon>Ruicaihuangia</taxon>
    </lineage>
</organism>
<evidence type="ECO:0000256" key="2">
    <source>
        <dbReference type="ARBA" id="ARBA00023125"/>
    </source>
</evidence>
<evidence type="ECO:0000256" key="1">
    <source>
        <dbReference type="ARBA" id="ARBA00023015"/>
    </source>
</evidence>
<dbReference type="InterPro" id="IPR025996">
    <property type="entry name" value="MT1864/Rv1816-like_C"/>
</dbReference>
<dbReference type="Gene3D" id="1.10.357.10">
    <property type="entry name" value="Tetracycline Repressor, domain 2"/>
    <property type="match status" value="1"/>
</dbReference>
<dbReference type="Proteomes" id="UP001321506">
    <property type="component" value="Unassembled WGS sequence"/>
</dbReference>
<dbReference type="SUPFAM" id="SSF48498">
    <property type="entry name" value="Tetracyclin repressor-like, C-terminal domain"/>
    <property type="match status" value="1"/>
</dbReference>
<dbReference type="EMBL" id="JASATX010000005">
    <property type="protein sequence ID" value="MDI2099593.1"/>
    <property type="molecule type" value="Genomic_DNA"/>
</dbReference>
<dbReference type="AlphaFoldDB" id="A0AAW6TC63"/>
<dbReference type="InterPro" id="IPR050109">
    <property type="entry name" value="HTH-type_TetR-like_transc_reg"/>
</dbReference>
<dbReference type="InterPro" id="IPR036271">
    <property type="entry name" value="Tet_transcr_reg_TetR-rel_C_sf"/>
</dbReference>
<name>A0AAW6TC63_9MICO</name>
<reference evidence="6 7" key="1">
    <citation type="submission" date="2023-04" db="EMBL/GenBank/DDBJ databases">
        <title>Klugiella caeni sp. nov. isolated from the sludge of biochemical tank.</title>
        <authorList>
            <person name="Geng K."/>
        </authorList>
    </citation>
    <scope>NUCLEOTIDE SEQUENCE [LARGE SCALE GENOMIC DNA]</scope>
    <source>
        <strain evidence="6 7">YN-L-19</strain>
    </source>
</reference>
<dbReference type="GO" id="GO:0000976">
    <property type="term" value="F:transcription cis-regulatory region binding"/>
    <property type="evidence" value="ECO:0007669"/>
    <property type="project" value="TreeGrafter"/>
</dbReference>
<feature type="DNA-binding region" description="H-T-H motif" evidence="4">
    <location>
        <begin position="28"/>
        <end position="47"/>
    </location>
</feature>
<dbReference type="Gene3D" id="1.10.10.60">
    <property type="entry name" value="Homeodomain-like"/>
    <property type="match status" value="1"/>
</dbReference>
<gene>
    <name evidence="6" type="ORF">QF206_11520</name>
</gene>
<keyword evidence="2 4" id="KW-0238">DNA-binding</keyword>
<evidence type="ECO:0000256" key="3">
    <source>
        <dbReference type="ARBA" id="ARBA00023163"/>
    </source>
</evidence>
<evidence type="ECO:0000313" key="6">
    <source>
        <dbReference type="EMBL" id="MDI2099593.1"/>
    </source>
</evidence>
<dbReference type="PANTHER" id="PTHR30055:SF151">
    <property type="entry name" value="TRANSCRIPTIONAL REGULATORY PROTEIN"/>
    <property type="match status" value="1"/>
</dbReference>
<protein>
    <submittedName>
        <fullName evidence="6">WHG domain-containing protein</fullName>
    </submittedName>
</protein>
<dbReference type="SUPFAM" id="SSF46689">
    <property type="entry name" value="Homeodomain-like"/>
    <property type="match status" value="1"/>
</dbReference>
<evidence type="ECO:0000256" key="4">
    <source>
        <dbReference type="PROSITE-ProRule" id="PRU00335"/>
    </source>
</evidence>
<feature type="domain" description="HTH tetR-type" evidence="5">
    <location>
        <begin position="5"/>
        <end position="65"/>
    </location>
</feature>
<dbReference type="PANTHER" id="PTHR30055">
    <property type="entry name" value="HTH-TYPE TRANSCRIPTIONAL REGULATOR RUTR"/>
    <property type="match status" value="1"/>
</dbReference>
<dbReference type="InterPro" id="IPR001647">
    <property type="entry name" value="HTH_TetR"/>
</dbReference>
<proteinExistence type="predicted"/>
<keyword evidence="1" id="KW-0805">Transcription regulation</keyword>
<keyword evidence="3" id="KW-0804">Transcription</keyword>
<sequence>MPRAGLTRQRVVDAAQDLADELGLERITLAALAARLSVRVPSLYKHVDGLDALHRAIEAQAKGQLADALSASAVGVARGDALRALANAYRNWARRHPGRYSATLRAADADDAAAVDAGARAVEIVIGALSGYGLTGDDAIDAVRAVRASLHGFVALEAAGGFGMPHDVDRSFERLVAGLDDMLDQWGARASR</sequence>
<dbReference type="PROSITE" id="PS50977">
    <property type="entry name" value="HTH_TETR_2"/>
    <property type="match status" value="1"/>
</dbReference>
<evidence type="ECO:0000259" key="5">
    <source>
        <dbReference type="PROSITE" id="PS50977"/>
    </source>
</evidence>